<evidence type="ECO:0000313" key="1">
    <source>
        <dbReference type="EMBL" id="MDN3689558.1"/>
    </source>
</evidence>
<reference evidence="2" key="1">
    <citation type="journal article" date="2019" name="Int. J. Syst. Evol. Microbiol.">
        <title>The Global Catalogue of Microorganisms (GCM) 10K type strain sequencing project: providing services to taxonomists for standard genome sequencing and annotation.</title>
        <authorList>
            <consortium name="The Broad Institute Genomics Platform"/>
            <consortium name="The Broad Institute Genome Sequencing Center for Infectious Disease"/>
            <person name="Wu L."/>
            <person name="Ma J."/>
        </authorList>
    </citation>
    <scope>NUCLEOTIDE SEQUENCE [LARGE SCALE GENOMIC DNA]</scope>
    <source>
        <strain evidence="2">CECT 7706</strain>
    </source>
</reference>
<gene>
    <name evidence="1" type="ORF">QWZ15_17170</name>
</gene>
<dbReference type="Gene3D" id="2.30.260.10">
    <property type="entry name" value="putative xylanase like domain"/>
    <property type="match status" value="1"/>
</dbReference>
<dbReference type="Proteomes" id="UP001236663">
    <property type="component" value="Unassembled WGS sequence"/>
</dbReference>
<dbReference type="SUPFAM" id="SSF54001">
    <property type="entry name" value="Cysteine proteinases"/>
    <property type="match status" value="1"/>
</dbReference>
<proteinExistence type="predicted"/>
<sequence>MRLTALILCFIPVLLQGQTVCSVESRNILEAAFSELSQTKYSKLSTNDLIVNIGSQFIHTPYVEKTLELPGEEKLVIDVMGLDCTTFLETVVVLARLTKQGRLSFEDYEQELEFLRYRDGIKRDYSSRLHYFSDWTYQNQRKGILNDITSEMGGRYYENKPSFMSANPRFYVQLNNPEFLVQLKAIEEEIKLRTYSFVPKEELSRHVDKIKPGDLIAITTTMKNLDIVHVGFAIEQNGLIHLLHASTRSMQVEISDKPLSDYLKGNKSQSGIMVSRLVRP</sequence>
<comment type="caution">
    <text evidence="1">The sequence shown here is derived from an EMBL/GenBank/DDBJ whole genome shotgun (WGS) entry which is preliminary data.</text>
</comment>
<dbReference type="InterPro" id="IPR038765">
    <property type="entry name" value="Papain-like_cys_pep_sf"/>
</dbReference>
<dbReference type="Pfam" id="PF07313">
    <property type="entry name" value="AmiA-like"/>
    <property type="match status" value="1"/>
</dbReference>
<dbReference type="EMBL" id="JAUFQS010000041">
    <property type="protein sequence ID" value="MDN3689558.1"/>
    <property type="molecule type" value="Genomic_DNA"/>
</dbReference>
<keyword evidence="2" id="KW-1185">Reference proteome</keyword>
<protein>
    <submittedName>
        <fullName evidence="1">DUF1460 domain-containing protein</fullName>
    </submittedName>
</protein>
<dbReference type="RefSeq" id="WP_163385297.1">
    <property type="nucleotide sequence ID" value="NZ_JAUFQS010000041.1"/>
</dbReference>
<evidence type="ECO:0000313" key="2">
    <source>
        <dbReference type="Proteomes" id="UP001236663"/>
    </source>
</evidence>
<name>A0ABT8C9S8_9BACT</name>
<dbReference type="InterPro" id="IPR010846">
    <property type="entry name" value="AmiA-like"/>
</dbReference>
<organism evidence="1 2">
    <name type="scientific">Cyclobacterium jeungdonense</name>
    <dbReference type="NCBI Taxonomy" id="708087"/>
    <lineage>
        <taxon>Bacteria</taxon>
        <taxon>Pseudomonadati</taxon>
        <taxon>Bacteroidota</taxon>
        <taxon>Cytophagia</taxon>
        <taxon>Cytophagales</taxon>
        <taxon>Cyclobacteriaceae</taxon>
        <taxon>Cyclobacterium</taxon>
    </lineage>
</organism>
<accession>A0ABT8C9S8</accession>
<dbReference type="Gene3D" id="1.10.3670.10">
    <property type="entry name" value="Putative xylanase like domain"/>
    <property type="match status" value="1"/>
</dbReference>